<evidence type="ECO:0000313" key="2">
    <source>
        <dbReference type="Proteomes" id="UP000683000"/>
    </source>
</evidence>
<keyword evidence="2" id="KW-1185">Reference proteome</keyword>
<dbReference type="Proteomes" id="UP000683000">
    <property type="component" value="Unassembled WGS sequence"/>
</dbReference>
<dbReference type="EMBL" id="JAGFBS010000014">
    <property type="protein sequence ID" value="KAG6375545.1"/>
    <property type="molecule type" value="Genomic_DNA"/>
</dbReference>
<name>A0A8I3AAL3_9AGAM</name>
<reference evidence="1" key="1">
    <citation type="submission" date="2021-03" db="EMBL/GenBank/DDBJ databases">
        <title>Evolutionary innovations through gain and loss of genes in the ectomycorrhizal Boletales.</title>
        <authorList>
            <person name="Wu G."/>
            <person name="Miyauchi S."/>
            <person name="Morin E."/>
            <person name="Yang Z.-L."/>
            <person name="Xu J."/>
            <person name="Martin F.M."/>
        </authorList>
    </citation>
    <scope>NUCLEOTIDE SEQUENCE</scope>
    <source>
        <strain evidence="1">BR01</strain>
    </source>
</reference>
<comment type="caution">
    <text evidence="1">The sequence shown here is derived from an EMBL/GenBank/DDBJ whole genome shotgun (WGS) entry which is preliminary data.</text>
</comment>
<protein>
    <submittedName>
        <fullName evidence="1">Uncharacterized protein</fullName>
    </submittedName>
</protein>
<accession>A0A8I3AAL3</accession>
<organism evidence="1 2">
    <name type="scientific">Boletus reticuloceps</name>
    <dbReference type="NCBI Taxonomy" id="495285"/>
    <lineage>
        <taxon>Eukaryota</taxon>
        <taxon>Fungi</taxon>
        <taxon>Dikarya</taxon>
        <taxon>Basidiomycota</taxon>
        <taxon>Agaricomycotina</taxon>
        <taxon>Agaricomycetes</taxon>
        <taxon>Agaricomycetidae</taxon>
        <taxon>Boletales</taxon>
        <taxon>Boletineae</taxon>
        <taxon>Boletaceae</taxon>
        <taxon>Boletoideae</taxon>
        <taxon>Boletus</taxon>
    </lineage>
</organism>
<evidence type="ECO:0000313" key="1">
    <source>
        <dbReference type="EMBL" id="KAG6375545.1"/>
    </source>
</evidence>
<dbReference type="AlphaFoldDB" id="A0A8I3AAL3"/>
<proteinExistence type="predicted"/>
<gene>
    <name evidence="1" type="ORF">JVT61DRAFT_3106</name>
</gene>
<sequence length="53" mass="5522">MPDHQTAAPLVDIENRICPGCKKSAVSESGGLVVAFGSVLLNLLPDPPPLLLQ</sequence>